<protein>
    <submittedName>
        <fullName evidence="1">Uncharacterized protein</fullName>
    </submittedName>
</protein>
<dbReference type="Proteomes" id="UP000707206">
    <property type="component" value="Unassembled WGS sequence"/>
</dbReference>
<evidence type="ECO:0000313" key="1">
    <source>
        <dbReference type="EMBL" id="NHF59057.1"/>
    </source>
</evidence>
<comment type="caution">
    <text evidence="1">The sequence shown here is derived from an EMBL/GenBank/DDBJ whole genome shotgun (WGS) entry which is preliminary data.</text>
</comment>
<dbReference type="AlphaFoldDB" id="A0A967E545"/>
<evidence type="ECO:0000313" key="2">
    <source>
        <dbReference type="Proteomes" id="UP000707206"/>
    </source>
</evidence>
<proteinExistence type="predicted"/>
<sequence length="186" mass="21861">MRHSLFLVSLFVLFHSCIPLRIAPTIEDYKVTRGKKFKRGLSKRQMFIFEDPKDAGHFYEYVNTKFQLNDTNVYDDIPFKINEEQYFFAWYEIEIADKTLNLAPAMFDIVLNGALGNEEFEPYLMESANNFSRKGHWYIAIEVYSDSENDCLSLNALSREAVLNYLSALKKEYLSTHNYNEVVFKN</sequence>
<reference evidence="1" key="2">
    <citation type="submission" date="2020-03" db="EMBL/GenBank/DDBJ databases">
        <title>Flavobacteriaceae bacterium strain TP-CH-4, a member of the family Flavobacteriaceae isolated from a deep-sea seamount.</title>
        <authorList>
            <person name="Zhang D.-C."/>
        </authorList>
    </citation>
    <scope>NUCLEOTIDE SEQUENCE</scope>
    <source>
        <strain evidence="1">TP-CH-4</strain>
    </source>
</reference>
<dbReference type="EMBL" id="VIKU02000001">
    <property type="protein sequence ID" value="NHF59057.1"/>
    <property type="molecule type" value="Genomic_DNA"/>
</dbReference>
<dbReference type="RefSeq" id="WP_152573511.1">
    <property type="nucleotide sequence ID" value="NZ_VIKU02000001.1"/>
</dbReference>
<gene>
    <name evidence="1" type="ORF">FK220_006885</name>
</gene>
<keyword evidence="2" id="KW-1185">Reference proteome</keyword>
<reference evidence="1" key="1">
    <citation type="submission" date="2019-07" db="EMBL/GenBank/DDBJ databases">
        <authorList>
            <person name="De-Chao Zhang Q."/>
        </authorList>
    </citation>
    <scope>NUCLEOTIDE SEQUENCE</scope>
    <source>
        <strain evidence="1">TP-CH-4</strain>
    </source>
</reference>
<name>A0A967E545_9FLAO</name>
<organism evidence="1 2">
    <name type="scientific">Pelagihabitans pacificus</name>
    <dbReference type="NCBI Taxonomy" id="2696054"/>
    <lineage>
        <taxon>Bacteria</taxon>
        <taxon>Pseudomonadati</taxon>
        <taxon>Bacteroidota</taxon>
        <taxon>Flavobacteriia</taxon>
        <taxon>Flavobacteriales</taxon>
        <taxon>Flavobacteriaceae</taxon>
        <taxon>Pelagihabitans</taxon>
    </lineage>
</organism>
<accession>A0A967E545</accession>